<keyword evidence="2 7" id="KW-0812">Transmembrane</keyword>
<dbReference type="GO" id="GO:0005524">
    <property type="term" value="F:ATP binding"/>
    <property type="evidence" value="ECO:0007669"/>
    <property type="project" value="UniProtKB-KW"/>
</dbReference>
<comment type="subcellular location">
    <subcellularLocation>
        <location evidence="1">Membrane</location>
        <topology evidence="1">Multi-pass membrane protein</topology>
    </subcellularLocation>
</comment>
<reference evidence="12 13" key="2">
    <citation type="submission" date="2025-04" db="UniProtKB">
        <authorList>
            <consortium name="RefSeq"/>
        </authorList>
    </citation>
    <scope>IDENTIFICATION</scope>
    <source>
        <strain evidence="12 13">USDA-PBARC FA_bdor</strain>
        <tissue evidence="12 13">Whole organism</tissue>
    </source>
</reference>
<evidence type="ECO:0000313" key="11">
    <source>
        <dbReference type="Proteomes" id="UP000694866"/>
    </source>
</evidence>
<dbReference type="InterPro" id="IPR013525">
    <property type="entry name" value="ABC2_TM"/>
</dbReference>
<dbReference type="EMBL" id="GBYB01008687">
    <property type="protein sequence ID" value="JAG78454.1"/>
    <property type="molecule type" value="Transcribed_RNA"/>
</dbReference>
<protein>
    <submittedName>
        <fullName evidence="12 13">ABC transporter G family member 20</fullName>
    </submittedName>
    <submittedName>
        <fullName evidence="10">AbcG23 protein</fullName>
    </submittedName>
</protein>
<proteinExistence type="predicted"/>
<feature type="domain" description="ABC transporter" evidence="8">
    <location>
        <begin position="8"/>
        <end position="239"/>
    </location>
</feature>
<dbReference type="RefSeq" id="XP_011307564.1">
    <property type="nucleotide sequence ID" value="XM_011309262.1"/>
</dbReference>
<evidence type="ECO:0000256" key="4">
    <source>
        <dbReference type="ARBA" id="ARBA00022840"/>
    </source>
</evidence>
<dbReference type="Proteomes" id="UP000694866">
    <property type="component" value="Unplaced"/>
</dbReference>
<evidence type="ECO:0000256" key="6">
    <source>
        <dbReference type="ARBA" id="ARBA00023136"/>
    </source>
</evidence>
<feature type="transmembrane region" description="Helical" evidence="7">
    <location>
        <begin position="676"/>
        <end position="697"/>
    </location>
</feature>
<feature type="transmembrane region" description="Helical" evidence="7">
    <location>
        <begin position="585"/>
        <end position="609"/>
    </location>
</feature>
<evidence type="ECO:0000256" key="7">
    <source>
        <dbReference type="SAM" id="Phobius"/>
    </source>
</evidence>
<evidence type="ECO:0000313" key="13">
    <source>
        <dbReference type="RefSeq" id="XP_011307564.1"/>
    </source>
</evidence>
<feature type="transmembrane region" description="Helical" evidence="7">
    <location>
        <begin position="550"/>
        <end position="573"/>
    </location>
</feature>
<evidence type="ECO:0000259" key="9">
    <source>
        <dbReference type="PROSITE" id="PS51012"/>
    </source>
</evidence>
<dbReference type="Gene3D" id="3.40.50.300">
    <property type="entry name" value="P-loop containing nucleotide triphosphate hydrolases"/>
    <property type="match status" value="1"/>
</dbReference>
<dbReference type="RefSeq" id="XP_011307480.1">
    <property type="nucleotide sequence ID" value="XM_011309178.1"/>
</dbReference>
<keyword evidence="3" id="KW-0547">Nucleotide-binding</keyword>
<gene>
    <name evidence="10" type="primary">abcG23</name>
    <name evidence="12 13 14" type="synonym">LOC105269125</name>
    <name evidence="10" type="ORF">g.34167</name>
</gene>
<evidence type="ECO:0000313" key="10">
    <source>
        <dbReference type="EMBL" id="JAG78454.1"/>
    </source>
</evidence>
<evidence type="ECO:0000259" key="8">
    <source>
        <dbReference type="PROSITE" id="PS50893"/>
    </source>
</evidence>
<dbReference type="GeneID" id="105269125"/>
<dbReference type="SMART" id="SM00382">
    <property type="entry name" value="AAA"/>
    <property type="match status" value="1"/>
</dbReference>
<keyword evidence="5 7" id="KW-1133">Transmembrane helix</keyword>
<dbReference type="InterPro" id="IPR027417">
    <property type="entry name" value="P-loop_NTPase"/>
</dbReference>
<evidence type="ECO:0000256" key="2">
    <source>
        <dbReference type="ARBA" id="ARBA00022692"/>
    </source>
</evidence>
<evidence type="ECO:0000256" key="3">
    <source>
        <dbReference type="ARBA" id="ARBA00022741"/>
    </source>
</evidence>
<sequence length="702" mass="78771">MLPQPEAIVVRDARKCLGDGSIIFDGLNMTVRRGTIYGLLGASGCGKTTLLSCIVGIRKLDRGEVWVLGGHPGSKTSSIPGPQVGYMPQEISLVHEFTGIGALYYFGRINGLEDDAIESRYAFLSDLLQLPPRNRLIKHMSGGQQRRVSFACALIHEPELLILDEPTVGLDPLLRENIWNFLVNLARSSGTTIIITTHYIEEAKEADKIGLLRCGRLLAEASPTKLLANCNCNSLEEAFLLLSQKQNDAQVYRQSNIVDTELQEMRTNETLDQNRNFSPKEYHRVSKISSQISNPRRRNRKFQALMIKNCLQFLRHPGGILFAFIFPLIQVNVFFNAIGQDPKDLLMAVVNDEAGDCAGGKYLGTVVYDEEEDMCDYVDLSCRFISGFQEAIGRSRFYKDHQDARDAVKFGQAVGLVHFDRNFSKSLQARRDRLELESNTSGRIEVSLDMGDRQIGLHMEKTLFSKFFEIYEMIVSECRIPKRFVDIPLKFEDPVFGAMNQKFSDFMAPTFLLTVTFFLSTAVSSSVIISDRHEGIWNRSLVQGVTTPEILTAHLITQLIIIIIQVSVTMVISFMQYNLKCSGSVVTVIAMILLMGICGMCYGFLVSVLCTSHTMANYITTGSFYPVILLCGCVWPVEGMPTFLRWLSLALPTTVPGISLRNILDKGYRFDDVQVYQGFLVIFGWTILLVLLCFLGLRSNKF</sequence>
<dbReference type="SUPFAM" id="SSF52540">
    <property type="entry name" value="P-loop containing nucleoside triphosphate hydrolases"/>
    <property type="match status" value="1"/>
</dbReference>
<dbReference type="GO" id="GO:0140359">
    <property type="term" value="F:ABC-type transporter activity"/>
    <property type="evidence" value="ECO:0007669"/>
    <property type="project" value="InterPro"/>
</dbReference>
<dbReference type="PANTHER" id="PTHR43038">
    <property type="entry name" value="ATP-BINDING CASSETTE, SUB-FAMILY H, MEMBER 1"/>
    <property type="match status" value="1"/>
</dbReference>
<accession>A0A9R1TCB7</accession>
<feature type="transmembrane region" description="Helical" evidence="7">
    <location>
        <begin position="506"/>
        <end position="530"/>
    </location>
</feature>
<dbReference type="InterPro" id="IPR017871">
    <property type="entry name" value="ABC_transporter-like_CS"/>
</dbReference>
<dbReference type="CDD" id="cd03230">
    <property type="entry name" value="ABC_DR_subfamily_A"/>
    <property type="match status" value="1"/>
</dbReference>
<dbReference type="PROSITE" id="PS00211">
    <property type="entry name" value="ABC_TRANSPORTER_1"/>
    <property type="match status" value="1"/>
</dbReference>
<accession>A0A9R1TEB7</accession>
<keyword evidence="11" id="KW-1185">Reference proteome</keyword>
<reference evidence="10" key="1">
    <citation type="submission" date="2015-01" db="EMBL/GenBank/DDBJ databases">
        <title>Transcriptome Assembly of Fopius arisanus.</title>
        <authorList>
            <person name="Geib S."/>
        </authorList>
    </citation>
    <scope>NUCLEOTIDE SEQUENCE</scope>
</reference>
<evidence type="ECO:0000313" key="12">
    <source>
        <dbReference type="RefSeq" id="XP_011307480.1"/>
    </source>
</evidence>
<dbReference type="AlphaFoldDB" id="A0A0C9R7B6"/>
<evidence type="ECO:0000313" key="14">
    <source>
        <dbReference type="RefSeq" id="XP_011307642.1"/>
    </source>
</evidence>
<evidence type="ECO:0000256" key="1">
    <source>
        <dbReference type="ARBA" id="ARBA00004141"/>
    </source>
</evidence>
<name>A0A0C9R7B6_9HYME</name>
<dbReference type="KEGG" id="fas:105269125"/>
<feature type="transmembrane region" description="Helical" evidence="7">
    <location>
        <begin position="615"/>
        <end position="637"/>
    </location>
</feature>
<accession>A0A9R1TDQ2</accession>
<accession>A0A0C9R7B6</accession>
<dbReference type="PANTHER" id="PTHR43038:SF2">
    <property type="entry name" value="RH61964P"/>
    <property type="match status" value="1"/>
</dbReference>
<dbReference type="InterPro" id="IPR003593">
    <property type="entry name" value="AAA+_ATPase"/>
</dbReference>
<dbReference type="PROSITE" id="PS51012">
    <property type="entry name" value="ABC_TM2"/>
    <property type="match status" value="1"/>
</dbReference>
<dbReference type="RefSeq" id="XP_011307642.1">
    <property type="nucleotide sequence ID" value="XM_011309340.1"/>
</dbReference>
<keyword evidence="6 7" id="KW-0472">Membrane</keyword>
<dbReference type="Pfam" id="PF00005">
    <property type="entry name" value="ABC_tran"/>
    <property type="match status" value="1"/>
</dbReference>
<dbReference type="InterPro" id="IPR003439">
    <property type="entry name" value="ABC_transporter-like_ATP-bd"/>
</dbReference>
<evidence type="ECO:0000256" key="5">
    <source>
        <dbReference type="ARBA" id="ARBA00022989"/>
    </source>
</evidence>
<keyword evidence="4" id="KW-0067">ATP-binding</keyword>
<dbReference type="Pfam" id="PF12698">
    <property type="entry name" value="ABC2_membrane_3"/>
    <property type="match status" value="1"/>
</dbReference>
<organism evidence="10">
    <name type="scientific">Fopius arisanus</name>
    <dbReference type="NCBI Taxonomy" id="64838"/>
    <lineage>
        <taxon>Eukaryota</taxon>
        <taxon>Metazoa</taxon>
        <taxon>Ecdysozoa</taxon>
        <taxon>Arthropoda</taxon>
        <taxon>Hexapoda</taxon>
        <taxon>Insecta</taxon>
        <taxon>Pterygota</taxon>
        <taxon>Neoptera</taxon>
        <taxon>Endopterygota</taxon>
        <taxon>Hymenoptera</taxon>
        <taxon>Apocrita</taxon>
        <taxon>Ichneumonoidea</taxon>
        <taxon>Braconidae</taxon>
        <taxon>Opiinae</taxon>
        <taxon>Fopius</taxon>
    </lineage>
</organism>
<feature type="domain" description="ABC transmembrane type-2" evidence="9">
    <location>
        <begin position="472"/>
        <end position="700"/>
    </location>
</feature>
<dbReference type="PROSITE" id="PS50893">
    <property type="entry name" value="ABC_TRANSPORTER_2"/>
    <property type="match status" value="1"/>
</dbReference>
<dbReference type="InterPro" id="IPR047817">
    <property type="entry name" value="ABC2_TM_bact-type"/>
</dbReference>
<dbReference type="GO" id="GO:0016887">
    <property type="term" value="F:ATP hydrolysis activity"/>
    <property type="evidence" value="ECO:0007669"/>
    <property type="project" value="InterPro"/>
</dbReference>
<dbReference type="GO" id="GO:0016020">
    <property type="term" value="C:membrane"/>
    <property type="evidence" value="ECO:0007669"/>
    <property type="project" value="UniProtKB-SubCell"/>
</dbReference>
<dbReference type="OrthoDB" id="10255969at2759"/>